<evidence type="ECO:0000313" key="2">
    <source>
        <dbReference type="Proteomes" id="UP000216752"/>
    </source>
</evidence>
<sequence length="51" mass="5702">MDTITRIRKISKPLTGKDSIFNIIMDFFGQTLMVYRGALPILPALAIPLPI</sequence>
<protein>
    <submittedName>
        <fullName evidence="1">Uncharacterized protein</fullName>
    </submittedName>
</protein>
<proteinExistence type="predicted"/>
<name>A0ABZ3IUG7_9FIRM</name>
<accession>A0ABZ3IUG7</accession>
<evidence type="ECO:0000313" key="1">
    <source>
        <dbReference type="EMBL" id="XFO69307.1"/>
    </source>
</evidence>
<reference evidence="1" key="1">
    <citation type="submission" date="2024-05" db="EMBL/GenBank/DDBJ databases">
        <title>Isolation and characterization of Sporomusa carbonis sp. nov., a carboxydotrophic hydrogenogen in the genus of Sporomusa isolated from a charcoal burning pile.</title>
        <authorList>
            <person name="Boeer T."/>
            <person name="Rosenbaum F."/>
            <person name="Eysell L."/>
            <person name="Mueller V."/>
            <person name="Daniel R."/>
            <person name="Poehlein A."/>
        </authorList>
    </citation>
    <scope>NUCLEOTIDE SEQUENCE [LARGE SCALE GENOMIC DNA]</scope>
    <source>
        <strain evidence="1">DSM 10669</strain>
    </source>
</reference>
<dbReference type="Proteomes" id="UP000216752">
    <property type="component" value="Chromosome"/>
</dbReference>
<gene>
    <name evidence="1" type="ORF">SPSIL_055390</name>
</gene>
<dbReference type="EMBL" id="CP155573">
    <property type="protein sequence ID" value="XFO69307.1"/>
    <property type="molecule type" value="Genomic_DNA"/>
</dbReference>
<keyword evidence="2" id="KW-1185">Reference proteome</keyword>
<organism evidence="1 2">
    <name type="scientific">Sporomusa silvacetica DSM 10669</name>
    <dbReference type="NCBI Taxonomy" id="1123289"/>
    <lineage>
        <taxon>Bacteria</taxon>
        <taxon>Bacillati</taxon>
        <taxon>Bacillota</taxon>
        <taxon>Negativicutes</taxon>
        <taxon>Selenomonadales</taxon>
        <taxon>Sporomusaceae</taxon>
        <taxon>Sporomusa</taxon>
    </lineage>
</organism>